<keyword evidence="8" id="KW-1185">Reference proteome</keyword>
<organism evidence="7 8">
    <name type="scientific">Garicola koreensis</name>
    <dbReference type="NCBI Taxonomy" id="1262554"/>
    <lineage>
        <taxon>Bacteria</taxon>
        <taxon>Bacillati</taxon>
        <taxon>Actinomycetota</taxon>
        <taxon>Actinomycetes</taxon>
        <taxon>Micrococcales</taxon>
        <taxon>Micrococcaceae</taxon>
        <taxon>Garicola</taxon>
    </lineage>
</organism>
<evidence type="ECO:0000313" key="8">
    <source>
        <dbReference type="Proteomes" id="UP000547528"/>
    </source>
</evidence>
<dbReference type="NCBIfam" id="TIGR00567">
    <property type="entry name" value="3mg"/>
    <property type="match status" value="1"/>
</dbReference>
<dbReference type="Gene3D" id="3.10.300.10">
    <property type="entry name" value="Methylpurine-DNA glycosylase (MPG)"/>
    <property type="match status" value="1"/>
</dbReference>
<dbReference type="HAMAP" id="MF_00527">
    <property type="entry name" value="3MGH"/>
    <property type="match status" value="1"/>
</dbReference>
<evidence type="ECO:0000256" key="2">
    <source>
        <dbReference type="ARBA" id="ARBA00022763"/>
    </source>
</evidence>
<dbReference type="GO" id="GO:0003905">
    <property type="term" value="F:alkylbase DNA N-glycosylase activity"/>
    <property type="evidence" value="ECO:0007669"/>
    <property type="project" value="InterPro"/>
</dbReference>
<comment type="caution">
    <text evidence="7">The sequence shown here is derived from an EMBL/GenBank/DDBJ whole genome shotgun (WGS) entry which is preliminary data.</text>
</comment>
<evidence type="ECO:0000313" key="7">
    <source>
        <dbReference type="EMBL" id="MBB3666739.1"/>
    </source>
</evidence>
<gene>
    <name evidence="7" type="ORF">FHX47_000332</name>
</gene>
<dbReference type="GO" id="GO:0003677">
    <property type="term" value="F:DNA binding"/>
    <property type="evidence" value="ECO:0007669"/>
    <property type="project" value="InterPro"/>
</dbReference>
<keyword evidence="3 5" id="KW-0378">Hydrolase</keyword>
<accession>A0A7W5TUL3</accession>
<dbReference type="CDD" id="cd00540">
    <property type="entry name" value="AAG"/>
    <property type="match status" value="1"/>
</dbReference>
<evidence type="ECO:0000256" key="1">
    <source>
        <dbReference type="ARBA" id="ARBA00009232"/>
    </source>
</evidence>
<dbReference type="PANTHER" id="PTHR10429">
    <property type="entry name" value="DNA-3-METHYLADENINE GLYCOSYLASE"/>
    <property type="match status" value="1"/>
</dbReference>
<evidence type="ECO:0000256" key="5">
    <source>
        <dbReference type="HAMAP-Rule" id="MF_00527"/>
    </source>
</evidence>
<dbReference type="EC" id="3.2.2.-" evidence="5"/>
<evidence type="ECO:0000256" key="4">
    <source>
        <dbReference type="ARBA" id="ARBA00023204"/>
    </source>
</evidence>
<dbReference type="Proteomes" id="UP000547528">
    <property type="component" value="Unassembled WGS sequence"/>
</dbReference>
<sequence>MISLGPWITVNPQELTELFDAHALEVAPHLLGCRLTVTTARGSVTVRITEVEAYGDQGEDPGAHSYNGRTARNASLFGPPRHAYIYQSYGIHFCLNLTAHAAGAGGVLLRAGEVLAGRELAVERRGGKDTGAKLLSGPGRLGQGLGVGLPMDGTALQIREQAAEHETNQHAPNQEVSFVLRPASSSQAVRTGPRVGVSGIGGSHQFPWRFWVDQDRSVSAYRPGKGVPTLEEGALPPDLSGG</sequence>
<dbReference type="AlphaFoldDB" id="A0A7W5TUL3"/>
<dbReference type="NCBIfam" id="NF002003">
    <property type="entry name" value="PRK00802.1-3"/>
    <property type="match status" value="1"/>
</dbReference>
<reference evidence="7 8" key="1">
    <citation type="submission" date="2020-08" db="EMBL/GenBank/DDBJ databases">
        <title>Sequencing the genomes of 1000 actinobacteria strains.</title>
        <authorList>
            <person name="Klenk H.-P."/>
        </authorList>
    </citation>
    <scope>NUCLEOTIDE SEQUENCE [LARGE SCALE GENOMIC DNA]</scope>
    <source>
        <strain evidence="7 8">DSM 28238</strain>
    </source>
</reference>
<dbReference type="EMBL" id="JACIBT010000001">
    <property type="protein sequence ID" value="MBB3666739.1"/>
    <property type="molecule type" value="Genomic_DNA"/>
</dbReference>
<keyword evidence="7" id="KW-0326">Glycosidase</keyword>
<comment type="similarity">
    <text evidence="1 5">Belongs to the DNA glycosylase MPG family.</text>
</comment>
<dbReference type="GO" id="GO:0006284">
    <property type="term" value="P:base-excision repair"/>
    <property type="evidence" value="ECO:0007669"/>
    <property type="project" value="InterPro"/>
</dbReference>
<name>A0A7W5TUL3_9MICC</name>
<dbReference type="InterPro" id="IPR003180">
    <property type="entry name" value="MPG"/>
</dbReference>
<evidence type="ECO:0000256" key="3">
    <source>
        <dbReference type="ARBA" id="ARBA00022801"/>
    </source>
</evidence>
<dbReference type="InterPro" id="IPR036995">
    <property type="entry name" value="MPG_sf"/>
</dbReference>
<dbReference type="InterPro" id="IPR011034">
    <property type="entry name" value="Formyl_transferase-like_C_sf"/>
</dbReference>
<proteinExistence type="inferred from homology"/>
<keyword evidence="4 5" id="KW-0234">DNA repair</keyword>
<feature type="region of interest" description="Disordered" evidence="6">
    <location>
        <begin position="221"/>
        <end position="242"/>
    </location>
</feature>
<dbReference type="PANTHER" id="PTHR10429:SF0">
    <property type="entry name" value="DNA-3-METHYLADENINE GLYCOSYLASE"/>
    <property type="match status" value="1"/>
</dbReference>
<dbReference type="SUPFAM" id="SSF50486">
    <property type="entry name" value="FMT C-terminal domain-like"/>
    <property type="match status" value="1"/>
</dbReference>
<dbReference type="Pfam" id="PF02245">
    <property type="entry name" value="Pur_DNA_glyco"/>
    <property type="match status" value="1"/>
</dbReference>
<evidence type="ECO:0000256" key="6">
    <source>
        <dbReference type="SAM" id="MobiDB-lite"/>
    </source>
</evidence>
<keyword evidence="2 5" id="KW-0227">DNA damage</keyword>
<protein>
    <recommendedName>
        <fullName evidence="5">Putative 3-methyladenine DNA glycosylase</fullName>
        <ecNumber evidence="5">3.2.2.-</ecNumber>
    </recommendedName>
</protein>